<evidence type="ECO:0000313" key="3">
    <source>
        <dbReference type="Proteomes" id="UP001301012"/>
    </source>
</evidence>
<keyword evidence="3" id="KW-1185">Reference proteome</keyword>
<organism evidence="2 3">
    <name type="scientific">Romboutsia sedimentorum</name>
    <dbReference type="NCBI Taxonomy" id="1368474"/>
    <lineage>
        <taxon>Bacteria</taxon>
        <taxon>Bacillati</taxon>
        <taxon>Bacillota</taxon>
        <taxon>Clostridia</taxon>
        <taxon>Peptostreptococcales</taxon>
        <taxon>Peptostreptococcaceae</taxon>
        <taxon>Romboutsia</taxon>
    </lineage>
</organism>
<name>A0ABT7E8X6_9FIRM</name>
<feature type="transmembrane region" description="Helical" evidence="1">
    <location>
        <begin position="21"/>
        <end position="40"/>
    </location>
</feature>
<keyword evidence="1" id="KW-0472">Membrane</keyword>
<accession>A0ABT7E8X6</accession>
<dbReference type="Proteomes" id="UP001301012">
    <property type="component" value="Unassembled WGS sequence"/>
</dbReference>
<sequence length="463" mass="55014">MNLKESFNKGVDFIDKHKKTIIAASLSILGLIILMVIFFISGDEFSIEKESNTLLKNIEQRKYSIALENYDDYKDKFSEIKMNRFNKSISKKINKLLLESGDKYINKEITKEQYIGIINTINALGTIEIDFKRVVEQGKRASEMYEKENIDYEIAISYMNIASTLNGIVYELDLYKQNIEEINESRKLYQEADKNNNNRMYYEAIVGYSKVLEKDKKYYDLAQDKKSKCIEDMYDYYIQKIYESDENGNYEEALQYIEYIKHYYPNDENILSLEKEYKKKLSLYTLSSEDIINLICKKSGKKKENLSINSFYQMIDGEKYYYVELLEHDILTDEILINAKTKEMYSYKDTDKDYKQDYIDGYFRHIGNGKMQFAITQEKAKFILGKKLDEKGHKYKEISQISQDKAQRHVTDKENLNKILGKNKDLYYYEMVNSGFFKEKQVYIINMYTEKIYIISKDKISEY</sequence>
<evidence type="ECO:0000256" key="1">
    <source>
        <dbReference type="SAM" id="Phobius"/>
    </source>
</evidence>
<evidence type="ECO:0000313" key="2">
    <source>
        <dbReference type="EMBL" id="MDK2563386.1"/>
    </source>
</evidence>
<proteinExistence type="predicted"/>
<reference evidence="2 3" key="1">
    <citation type="submission" date="2023-05" db="EMBL/GenBank/DDBJ databases">
        <title>Rombocin, a short stable natural nisin variant, displays selective antimicrobial activity against Listeria monocytogenes and employs dual mode of action to kill target bacterial strains.</title>
        <authorList>
            <person name="Wambui J."/>
            <person name="Stephan R."/>
            <person name="Kuipers O.P."/>
        </authorList>
    </citation>
    <scope>NUCLEOTIDE SEQUENCE [LARGE SCALE GENOMIC DNA]</scope>
    <source>
        <strain evidence="2 3">RC002</strain>
    </source>
</reference>
<protein>
    <submittedName>
        <fullName evidence="2">UbiD family decarboxylase</fullName>
    </submittedName>
</protein>
<dbReference type="EMBL" id="JASKYM010000002">
    <property type="protein sequence ID" value="MDK2563386.1"/>
    <property type="molecule type" value="Genomic_DNA"/>
</dbReference>
<keyword evidence="1" id="KW-0812">Transmembrane</keyword>
<dbReference type="RefSeq" id="WP_284132328.1">
    <property type="nucleotide sequence ID" value="NZ_JASKYM010000002.1"/>
</dbReference>
<comment type="caution">
    <text evidence="2">The sequence shown here is derived from an EMBL/GenBank/DDBJ whole genome shotgun (WGS) entry which is preliminary data.</text>
</comment>
<keyword evidence="1" id="KW-1133">Transmembrane helix</keyword>
<gene>
    <name evidence="2" type="ORF">QOZ84_07475</name>
</gene>